<dbReference type="PANTHER" id="PTHR46629">
    <property type="entry name" value="OS01G0917900 PROTEIN"/>
    <property type="match status" value="1"/>
</dbReference>
<organism evidence="2 3">
    <name type="scientific">Mucuna pruriens</name>
    <name type="common">Velvet bean</name>
    <name type="synonym">Dolichos pruriens</name>
    <dbReference type="NCBI Taxonomy" id="157652"/>
    <lineage>
        <taxon>Eukaryota</taxon>
        <taxon>Viridiplantae</taxon>
        <taxon>Streptophyta</taxon>
        <taxon>Embryophyta</taxon>
        <taxon>Tracheophyta</taxon>
        <taxon>Spermatophyta</taxon>
        <taxon>Magnoliopsida</taxon>
        <taxon>eudicotyledons</taxon>
        <taxon>Gunneridae</taxon>
        <taxon>Pentapetalae</taxon>
        <taxon>rosids</taxon>
        <taxon>fabids</taxon>
        <taxon>Fabales</taxon>
        <taxon>Fabaceae</taxon>
        <taxon>Papilionoideae</taxon>
        <taxon>50 kb inversion clade</taxon>
        <taxon>NPAAA clade</taxon>
        <taxon>indigoferoid/millettioid clade</taxon>
        <taxon>Phaseoleae</taxon>
        <taxon>Mucuna</taxon>
    </lineage>
</organism>
<dbReference type="EMBL" id="QJKJ01003457">
    <property type="protein sequence ID" value="RDX98409.1"/>
    <property type="molecule type" value="Genomic_DNA"/>
</dbReference>
<dbReference type="CDD" id="cd16449">
    <property type="entry name" value="RING-HC"/>
    <property type="match status" value="1"/>
</dbReference>
<feature type="non-terminal residue" evidence="2">
    <location>
        <position position="1"/>
    </location>
</feature>
<dbReference type="SUPFAM" id="SSF57850">
    <property type="entry name" value="RING/U-box"/>
    <property type="match status" value="1"/>
</dbReference>
<evidence type="ECO:0000313" key="3">
    <source>
        <dbReference type="Proteomes" id="UP000257109"/>
    </source>
</evidence>
<proteinExistence type="predicted"/>
<dbReference type="STRING" id="157652.A0A371H6I1"/>
<dbReference type="Proteomes" id="UP000257109">
    <property type="component" value="Unassembled WGS sequence"/>
</dbReference>
<dbReference type="OrthoDB" id="1711136at2759"/>
<evidence type="ECO:0000313" key="2">
    <source>
        <dbReference type="EMBL" id="RDX98409.1"/>
    </source>
</evidence>
<gene>
    <name evidence="2" type="ORF">CR513_18661</name>
</gene>
<comment type="caution">
    <text evidence="2">The sequence shown here is derived from an EMBL/GenBank/DDBJ whole genome shotgun (WGS) entry which is preliminary data.</text>
</comment>
<dbReference type="InterPro" id="IPR013083">
    <property type="entry name" value="Znf_RING/FYVE/PHD"/>
</dbReference>
<dbReference type="AlphaFoldDB" id="A0A371H6I1"/>
<accession>A0A371H6I1</accession>
<keyword evidence="3" id="KW-1185">Reference proteome</keyword>
<feature type="region of interest" description="Disordered" evidence="1">
    <location>
        <begin position="1"/>
        <end position="22"/>
    </location>
</feature>
<name>A0A371H6I1_MUCPR</name>
<evidence type="ECO:0000256" key="1">
    <source>
        <dbReference type="SAM" id="MobiDB-lite"/>
    </source>
</evidence>
<protein>
    <submittedName>
        <fullName evidence="2">Uncharacterized protein</fullName>
    </submittedName>
</protein>
<sequence length="308" mass="33925">MESRRRITLYDQMTAGSSSSRDSLASLMLSDAIFKKAEAEAEASRKLSQSRTLQDIIREDEPNNNSNNIAKDRNSWKAFKEKLRLKRAIGSAWSSAANNNNNDNNDRNLPQTQQNDVVVENANDSVPIALFGSPADNAAAGGDSSDGENNHEAAVGVSLMDLLEETEQEIDLYRVSDEDDVAEYEKGEEEEKELVEEVGGVVEYNCCVCMVRHKGAAFIPCGHTFCRMCSREIWLEGFARKIIINSGLYVQYAFVDLSGGVHKILRDLRYRNKERLSVGSSGIMGNAGASSTGDWAKPLDDANGRNSV</sequence>
<dbReference type="Gene3D" id="3.30.40.10">
    <property type="entry name" value="Zinc/RING finger domain, C3HC4 (zinc finger)"/>
    <property type="match status" value="1"/>
</dbReference>
<reference evidence="2" key="1">
    <citation type="submission" date="2018-05" db="EMBL/GenBank/DDBJ databases">
        <title>Draft genome of Mucuna pruriens seed.</title>
        <authorList>
            <person name="Nnadi N.E."/>
            <person name="Vos R."/>
            <person name="Hasami M.H."/>
            <person name="Devisetty U.K."/>
            <person name="Aguiy J.C."/>
        </authorList>
    </citation>
    <scope>NUCLEOTIDE SEQUENCE [LARGE SCALE GENOMIC DNA]</scope>
    <source>
        <strain evidence="2">JCA_2017</strain>
    </source>
</reference>
<dbReference type="Pfam" id="PF13920">
    <property type="entry name" value="zf-C3HC4_3"/>
    <property type="match status" value="1"/>
</dbReference>